<accession>A0A392UWK5</accession>
<evidence type="ECO:0000313" key="2">
    <source>
        <dbReference type="EMBL" id="MCI79379.1"/>
    </source>
</evidence>
<protein>
    <submittedName>
        <fullName evidence="2">Putative ankyrin repeat protein</fullName>
    </submittedName>
</protein>
<proteinExistence type="predicted"/>
<comment type="caution">
    <text evidence="2">The sequence shown here is derived from an EMBL/GenBank/DDBJ whole genome shotgun (WGS) entry which is preliminary data.</text>
</comment>
<keyword evidence="1" id="KW-0472">Membrane</keyword>
<keyword evidence="1" id="KW-1133">Transmembrane helix</keyword>
<name>A0A392UWK5_9FABA</name>
<dbReference type="AlphaFoldDB" id="A0A392UWK5"/>
<dbReference type="EMBL" id="LXQA010972470">
    <property type="protein sequence ID" value="MCI79379.1"/>
    <property type="molecule type" value="Genomic_DNA"/>
</dbReference>
<reference evidence="2 3" key="1">
    <citation type="journal article" date="2018" name="Front. Plant Sci.">
        <title>Red Clover (Trifolium pratense) and Zigzag Clover (T. medium) - A Picture of Genomic Similarities and Differences.</title>
        <authorList>
            <person name="Dluhosova J."/>
            <person name="Istvanek J."/>
            <person name="Nedelnik J."/>
            <person name="Repkova J."/>
        </authorList>
    </citation>
    <scope>NUCLEOTIDE SEQUENCE [LARGE SCALE GENOMIC DNA]</scope>
    <source>
        <strain evidence="3">cv. 10/8</strain>
        <tissue evidence="2">Leaf</tissue>
    </source>
</reference>
<evidence type="ECO:0000313" key="3">
    <source>
        <dbReference type="Proteomes" id="UP000265520"/>
    </source>
</evidence>
<dbReference type="Proteomes" id="UP000265520">
    <property type="component" value="Unassembled WGS sequence"/>
</dbReference>
<keyword evidence="3" id="KW-1185">Reference proteome</keyword>
<feature type="non-terminal residue" evidence="2">
    <location>
        <position position="57"/>
    </location>
</feature>
<organism evidence="2 3">
    <name type="scientific">Trifolium medium</name>
    <dbReference type="NCBI Taxonomy" id="97028"/>
    <lineage>
        <taxon>Eukaryota</taxon>
        <taxon>Viridiplantae</taxon>
        <taxon>Streptophyta</taxon>
        <taxon>Embryophyta</taxon>
        <taxon>Tracheophyta</taxon>
        <taxon>Spermatophyta</taxon>
        <taxon>Magnoliopsida</taxon>
        <taxon>eudicotyledons</taxon>
        <taxon>Gunneridae</taxon>
        <taxon>Pentapetalae</taxon>
        <taxon>rosids</taxon>
        <taxon>fabids</taxon>
        <taxon>Fabales</taxon>
        <taxon>Fabaceae</taxon>
        <taxon>Papilionoideae</taxon>
        <taxon>50 kb inversion clade</taxon>
        <taxon>NPAAA clade</taxon>
        <taxon>Hologalegina</taxon>
        <taxon>IRL clade</taxon>
        <taxon>Trifolieae</taxon>
        <taxon>Trifolium</taxon>
    </lineage>
</organism>
<feature type="transmembrane region" description="Helical" evidence="1">
    <location>
        <begin position="20"/>
        <end position="38"/>
    </location>
</feature>
<keyword evidence="1" id="KW-0812">Transmembrane</keyword>
<sequence>MITAFCSSSYFVLDHKLKHFVFLIYSVTCFPVTLYGVAQLPLYTDLLSGIVAKVPET</sequence>
<evidence type="ECO:0000256" key="1">
    <source>
        <dbReference type="SAM" id="Phobius"/>
    </source>
</evidence>